<gene>
    <name evidence="3" type="ORF">MEDL_49790</name>
</gene>
<evidence type="ECO:0000259" key="2">
    <source>
        <dbReference type="PROSITE" id="PS50948"/>
    </source>
</evidence>
<proteinExistence type="predicted"/>
<protein>
    <recommendedName>
        <fullName evidence="2">Apple domain-containing protein</fullName>
    </recommendedName>
</protein>
<evidence type="ECO:0000256" key="1">
    <source>
        <dbReference type="SAM" id="MobiDB-lite"/>
    </source>
</evidence>
<sequence length="201" mass="22022">MTLYMSLCVVSFEIISQKFIKTKNTRIVSSDASKRTSKARSGIECSAVCTRDENCCSSSYDAQLNLCSLFSTCSTEYAEGCSITKKTPEPGSENSSSNSYCGKNKIPSNQNDFGKNGRFDSKQVPLPAFVLHPLGTHYVPVTIPPTYFKSVFKDDNKGSTAYHPISIPVNFCDPSVSIHTQEGQLKCDSNGPKKERSIENA</sequence>
<evidence type="ECO:0000313" key="3">
    <source>
        <dbReference type="EMBL" id="CAG2237319.1"/>
    </source>
</evidence>
<feature type="region of interest" description="Disordered" evidence="1">
    <location>
        <begin position="84"/>
        <end position="103"/>
    </location>
</feature>
<evidence type="ECO:0000313" key="4">
    <source>
        <dbReference type="Proteomes" id="UP000683360"/>
    </source>
</evidence>
<dbReference type="InterPro" id="IPR003609">
    <property type="entry name" value="Pan_app"/>
</dbReference>
<feature type="region of interest" description="Disordered" evidence="1">
    <location>
        <begin position="182"/>
        <end position="201"/>
    </location>
</feature>
<reference evidence="3" key="1">
    <citation type="submission" date="2021-03" db="EMBL/GenBank/DDBJ databases">
        <authorList>
            <person name="Bekaert M."/>
        </authorList>
    </citation>
    <scope>NUCLEOTIDE SEQUENCE</scope>
</reference>
<comment type="caution">
    <text evidence="3">The sequence shown here is derived from an EMBL/GenBank/DDBJ whole genome shotgun (WGS) entry which is preliminary data.</text>
</comment>
<dbReference type="Proteomes" id="UP000683360">
    <property type="component" value="Unassembled WGS sequence"/>
</dbReference>
<dbReference type="PROSITE" id="PS50948">
    <property type="entry name" value="PAN"/>
    <property type="match status" value="1"/>
</dbReference>
<feature type="domain" description="Apple" evidence="2">
    <location>
        <begin position="8"/>
        <end position="81"/>
    </location>
</feature>
<dbReference type="AlphaFoldDB" id="A0A8S3U903"/>
<feature type="compositionally biased region" description="Basic and acidic residues" evidence="1">
    <location>
        <begin position="191"/>
        <end position="201"/>
    </location>
</feature>
<dbReference type="EMBL" id="CAJPWZ010002386">
    <property type="protein sequence ID" value="CAG2237319.1"/>
    <property type="molecule type" value="Genomic_DNA"/>
</dbReference>
<organism evidence="3 4">
    <name type="scientific">Mytilus edulis</name>
    <name type="common">Blue mussel</name>
    <dbReference type="NCBI Taxonomy" id="6550"/>
    <lineage>
        <taxon>Eukaryota</taxon>
        <taxon>Metazoa</taxon>
        <taxon>Spiralia</taxon>
        <taxon>Lophotrochozoa</taxon>
        <taxon>Mollusca</taxon>
        <taxon>Bivalvia</taxon>
        <taxon>Autobranchia</taxon>
        <taxon>Pteriomorphia</taxon>
        <taxon>Mytilida</taxon>
        <taxon>Mytiloidea</taxon>
        <taxon>Mytilidae</taxon>
        <taxon>Mytilinae</taxon>
        <taxon>Mytilus</taxon>
    </lineage>
</organism>
<keyword evidence="4" id="KW-1185">Reference proteome</keyword>
<dbReference type="OrthoDB" id="6371181at2759"/>
<accession>A0A8S3U903</accession>
<feature type="compositionally biased region" description="Low complexity" evidence="1">
    <location>
        <begin position="89"/>
        <end position="99"/>
    </location>
</feature>
<name>A0A8S3U903_MYTED</name>